<comment type="caution">
    <text evidence="6">The sequence shown here is derived from an EMBL/GenBank/DDBJ whole genome shotgun (WGS) entry which is preliminary data.</text>
</comment>
<dbReference type="PANTHER" id="PTHR45625">
    <property type="entry name" value="PEPTIDYL-PROLYL CIS-TRANS ISOMERASE-RELATED"/>
    <property type="match status" value="1"/>
</dbReference>
<evidence type="ECO:0000259" key="5">
    <source>
        <dbReference type="PROSITE" id="PS50072"/>
    </source>
</evidence>
<evidence type="ECO:0000313" key="6">
    <source>
        <dbReference type="EMBL" id="PZX62960.1"/>
    </source>
</evidence>
<dbReference type="RefSeq" id="WP_245898021.1">
    <property type="nucleotide sequence ID" value="NZ_QKZV01000004.1"/>
</dbReference>
<evidence type="ECO:0000256" key="2">
    <source>
        <dbReference type="ARBA" id="ARBA00023235"/>
    </source>
</evidence>
<evidence type="ECO:0000256" key="3">
    <source>
        <dbReference type="RuleBase" id="RU363019"/>
    </source>
</evidence>
<evidence type="ECO:0000256" key="1">
    <source>
        <dbReference type="ARBA" id="ARBA00023110"/>
    </source>
</evidence>
<dbReference type="InterPro" id="IPR044666">
    <property type="entry name" value="Cyclophilin_A-like"/>
</dbReference>
<dbReference type="GO" id="GO:0003755">
    <property type="term" value="F:peptidyl-prolyl cis-trans isomerase activity"/>
    <property type="evidence" value="ECO:0007669"/>
    <property type="project" value="UniProtKB-UniRule"/>
</dbReference>
<dbReference type="SUPFAM" id="SSF50891">
    <property type="entry name" value="Cyclophilin-like"/>
    <property type="match status" value="1"/>
</dbReference>
<keyword evidence="7" id="KW-1185">Reference proteome</keyword>
<dbReference type="Pfam" id="PF00160">
    <property type="entry name" value="Pro_isomerase"/>
    <property type="match status" value="1"/>
</dbReference>
<dbReference type="AlphaFoldDB" id="A0A2W7RWS4"/>
<organism evidence="6 7">
    <name type="scientific">Hydrotalea sandarakina</name>
    <dbReference type="NCBI Taxonomy" id="1004304"/>
    <lineage>
        <taxon>Bacteria</taxon>
        <taxon>Pseudomonadati</taxon>
        <taxon>Bacteroidota</taxon>
        <taxon>Chitinophagia</taxon>
        <taxon>Chitinophagales</taxon>
        <taxon>Chitinophagaceae</taxon>
        <taxon>Hydrotalea</taxon>
    </lineage>
</organism>
<reference evidence="6 7" key="1">
    <citation type="submission" date="2018-06" db="EMBL/GenBank/DDBJ databases">
        <title>Genomic Encyclopedia of Archaeal and Bacterial Type Strains, Phase II (KMG-II): from individual species to whole genera.</title>
        <authorList>
            <person name="Goeker M."/>
        </authorList>
    </citation>
    <scope>NUCLEOTIDE SEQUENCE [LARGE SCALE GENOMIC DNA]</scope>
    <source>
        <strain evidence="6 7">DSM 23241</strain>
    </source>
</reference>
<keyword evidence="4" id="KW-0812">Transmembrane</keyword>
<keyword evidence="4" id="KW-0472">Membrane</keyword>
<dbReference type="Gene3D" id="2.40.100.10">
    <property type="entry name" value="Cyclophilin-like"/>
    <property type="match status" value="1"/>
</dbReference>
<keyword evidence="2 3" id="KW-0413">Isomerase</keyword>
<dbReference type="PANTHER" id="PTHR45625:SF4">
    <property type="entry name" value="PEPTIDYLPROLYL ISOMERASE DOMAIN AND WD REPEAT-CONTAINING PROTEIN 1"/>
    <property type="match status" value="1"/>
</dbReference>
<dbReference type="CDD" id="cd00317">
    <property type="entry name" value="cyclophilin"/>
    <property type="match status" value="1"/>
</dbReference>
<dbReference type="InterPro" id="IPR002130">
    <property type="entry name" value="Cyclophilin-type_PPIase_dom"/>
</dbReference>
<gene>
    <name evidence="6" type="ORF">LX80_01655</name>
</gene>
<dbReference type="Proteomes" id="UP000249720">
    <property type="component" value="Unassembled WGS sequence"/>
</dbReference>
<dbReference type="EC" id="5.2.1.8" evidence="3"/>
<evidence type="ECO:0000313" key="7">
    <source>
        <dbReference type="Proteomes" id="UP000249720"/>
    </source>
</evidence>
<keyword evidence="4" id="KW-1133">Transmembrane helix</keyword>
<evidence type="ECO:0000256" key="4">
    <source>
        <dbReference type="SAM" id="Phobius"/>
    </source>
</evidence>
<accession>A0A2W7RWS4</accession>
<dbReference type="PROSITE" id="PS50072">
    <property type="entry name" value="CSA_PPIASE_2"/>
    <property type="match status" value="1"/>
</dbReference>
<name>A0A2W7RWS4_9BACT</name>
<dbReference type="InterPro" id="IPR029000">
    <property type="entry name" value="Cyclophilin-like_dom_sf"/>
</dbReference>
<comment type="function">
    <text evidence="3">PPIases accelerate the folding of proteins. It catalyzes the cis-trans isomerization of proline imidic peptide bonds in oligopeptides.</text>
</comment>
<feature type="domain" description="PPIase cyclophilin-type" evidence="5">
    <location>
        <begin position="51"/>
        <end position="218"/>
    </location>
</feature>
<proteinExistence type="inferred from homology"/>
<protein>
    <recommendedName>
        <fullName evidence="3">Peptidyl-prolyl cis-trans isomerase</fullName>
        <shortName evidence="3">PPIase</shortName>
        <ecNumber evidence="3">5.2.1.8</ecNumber>
    </recommendedName>
</protein>
<comment type="catalytic activity">
    <reaction evidence="3">
        <text>[protein]-peptidylproline (omega=180) = [protein]-peptidylproline (omega=0)</text>
        <dbReference type="Rhea" id="RHEA:16237"/>
        <dbReference type="Rhea" id="RHEA-COMP:10747"/>
        <dbReference type="Rhea" id="RHEA-COMP:10748"/>
        <dbReference type="ChEBI" id="CHEBI:83833"/>
        <dbReference type="ChEBI" id="CHEBI:83834"/>
        <dbReference type="EC" id="5.2.1.8"/>
    </reaction>
</comment>
<sequence length="218" mass="24460">MKQQGVNVMKAVIGWPSKFWQWGIAIVLAMVVVMQACQPKKHYAHPHVQIETTLGYIEVELYPEKAPKTVAAFLSYVDSGYYKRANFYRVLNDVNQPMNAPKTELVQGGIWKTNNDLARSVPGIPHESTKQTGLQHEEGTISLARMAPGTAGTEFFICMEREPGLDYGGVNMEDKQGFAAFGKVVKGMDIVRKIYNSSDYNQYLDPPVVIFNIRRVGE</sequence>
<keyword evidence="1 3" id="KW-0697">Rotamase</keyword>
<feature type="transmembrane region" description="Helical" evidence="4">
    <location>
        <begin position="19"/>
        <end position="37"/>
    </location>
</feature>
<dbReference type="EMBL" id="QKZV01000004">
    <property type="protein sequence ID" value="PZX62960.1"/>
    <property type="molecule type" value="Genomic_DNA"/>
</dbReference>
<dbReference type="PRINTS" id="PR00153">
    <property type="entry name" value="CSAPPISMRASE"/>
</dbReference>
<comment type="similarity">
    <text evidence="3">Belongs to the cyclophilin-type PPIase family.</text>
</comment>